<name>A0A0W8FFF2_9ZZZZ</name>
<reference evidence="1" key="1">
    <citation type="journal article" date="2015" name="Proc. Natl. Acad. Sci. U.S.A.">
        <title>Networks of energetic and metabolic interactions define dynamics in microbial communities.</title>
        <authorList>
            <person name="Embree M."/>
            <person name="Liu J.K."/>
            <person name="Al-Bassam M.M."/>
            <person name="Zengler K."/>
        </authorList>
    </citation>
    <scope>NUCLEOTIDE SEQUENCE</scope>
</reference>
<comment type="caution">
    <text evidence="1">The sequence shown here is derived from an EMBL/GenBank/DDBJ whole genome shotgun (WGS) entry which is preliminary data.</text>
</comment>
<dbReference type="AlphaFoldDB" id="A0A0W8FFF2"/>
<dbReference type="EMBL" id="LNQE01001336">
    <property type="protein sequence ID" value="KUG19011.1"/>
    <property type="molecule type" value="Genomic_DNA"/>
</dbReference>
<accession>A0A0W8FFF2</accession>
<proteinExistence type="predicted"/>
<protein>
    <submittedName>
        <fullName evidence="1">Uncharacterized protein</fullName>
    </submittedName>
</protein>
<organism evidence="1">
    <name type="scientific">hydrocarbon metagenome</name>
    <dbReference type="NCBI Taxonomy" id="938273"/>
    <lineage>
        <taxon>unclassified sequences</taxon>
        <taxon>metagenomes</taxon>
        <taxon>ecological metagenomes</taxon>
    </lineage>
</organism>
<gene>
    <name evidence="1" type="ORF">ASZ90_011292</name>
</gene>
<sequence length="41" mass="4385">MNPSAPASGTSAAVEIEIVIPYPIDSHRNNYEAGICLKLNQ</sequence>
<evidence type="ECO:0000313" key="1">
    <source>
        <dbReference type="EMBL" id="KUG19011.1"/>
    </source>
</evidence>